<dbReference type="GO" id="GO:0016094">
    <property type="term" value="P:polyprenol biosynthetic process"/>
    <property type="evidence" value="ECO:0007669"/>
    <property type="project" value="TreeGrafter"/>
</dbReference>
<dbReference type="CDD" id="cd00475">
    <property type="entry name" value="Cis_IPPS"/>
    <property type="match status" value="1"/>
</dbReference>
<evidence type="ECO:0000313" key="4">
    <source>
        <dbReference type="Proteomes" id="UP000553963"/>
    </source>
</evidence>
<feature type="binding site" evidence="2">
    <location>
        <begin position="80"/>
        <end position="82"/>
    </location>
    <ligand>
        <name>substrate</name>
    </ligand>
</feature>
<evidence type="ECO:0000256" key="2">
    <source>
        <dbReference type="HAMAP-Rule" id="MF_01139"/>
    </source>
</evidence>
<dbReference type="InterPro" id="IPR036424">
    <property type="entry name" value="UPP_synth-like_sf"/>
</dbReference>
<dbReference type="GO" id="GO:0005829">
    <property type="term" value="C:cytosol"/>
    <property type="evidence" value="ECO:0007669"/>
    <property type="project" value="TreeGrafter"/>
</dbReference>
<keyword evidence="2" id="KW-0479">Metal-binding</keyword>
<feature type="binding site" evidence="2">
    <location>
        <position position="84"/>
    </location>
    <ligand>
        <name>substrate</name>
    </ligand>
</feature>
<dbReference type="PANTHER" id="PTHR10291:SF0">
    <property type="entry name" value="DEHYDRODOLICHYL DIPHOSPHATE SYNTHASE 2"/>
    <property type="match status" value="1"/>
</dbReference>
<reference evidence="3 4" key="1">
    <citation type="submission" date="2020-08" db="EMBL/GenBank/DDBJ databases">
        <title>Genomic Encyclopedia of Type Strains, Phase IV (KMG-IV): sequencing the most valuable type-strain genomes for metagenomic binning, comparative biology and taxonomic classification.</title>
        <authorList>
            <person name="Goeker M."/>
        </authorList>
    </citation>
    <scope>NUCLEOTIDE SEQUENCE [LARGE SCALE GENOMIC DNA]</scope>
    <source>
        <strain evidence="3 4">DSM 25966</strain>
    </source>
</reference>
<dbReference type="SUPFAM" id="SSF64005">
    <property type="entry name" value="Undecaprenyl diphosphate synthase"/>
    <property type="match status" value="1"/>
</dbReference>
<organism evidence="3 4">
    <name type="scientific">Kaistia hirudinis</name>
    <dbReference type="NCBI Taxonomy" id="1293440"/>
    <lineage>
        <taxon>Bacteria</taxon>
        <taxon>Pseudomonadati</taxon>
        <taxon>Pseudomonadota</taxon>
        <taxon>Alphaproteobacteria</taxon>
        <taxon>Hyphomicrobiales</taxon>
        <taxon>Kaistiaceae</taxon>
        <taxon>Kaistia</taxon>
    </lineage>
</organism>
<keyword evidence="4" id="KW-1185">Reference proteome</keyword>
<feature type="binding site" evidence="2">
    <location>
        <position position="35"/>
    </location>
    <ligand>
        <name>Mg(2+)</name>
        <dbReference type="ChEBI" id="CHEBI:18420"/>
    </ligand>
</feature>
<comment type="cofactor">
    <cofactor evidence="2">
        <name>Mg(2+)</name>
        <dbReference type="ChEBI" id="CHEBI:18420"/>
    </cofactor>
    <text evidence="2">Binds 2 magnesium ions per subunit.</text>
</comment>
<keyword evidence="1 2" id="KW-0808">Transferase</keyword>
<comment type="similarity">
    <text evidence="2">Belongs to the UPP synthase family.</text>
</comment>
<evidence type="ECO:0000256" key="1">
    <source>
        <dbReference type="ARBA" id="ARBA00022679"/>
    </source>
</evidence>
<dbReference type="PROSITE" id="PS01066">
    <property type="entry name" value="UPP_SYNTHASE"/>
    <property type="match status" value="1"/>
</dbReference>
<dbReference type="Proteomes" id="UP000553963">
    <property type="component" value="Unassembled WGS sequence"/>
</dbReference>
<feature type="binding site" evidence="2">
    <location>
        <position position="48"/>
    </location>
    <ligand>
        <name>substrate</name>
    </ligand>
</feature>
<name>A0A840AKM5_9HYPH</name>
<sequence>MNSKADELGAGIATAPSGVAKAALKVPRHVAIIMDGNGRWAQGRGLSRTEGHRRGMESVRAVVEASREFGVSFLTLFSFSSENWSRPPLEVQFLFGLLRLFIQRDLADLHRNNVRVRVIGNREALTADIRSLLVQAETLTEANTGLCLVIAFNYGARDEITRAVRRIAADVAAGTLKADAVDEAAIAARLDTAFMPDPDLVIRTSGEMRLSNFLLWQAAYAELLFMPLFWPDFDRAAFVEALEHFSNRSRRFGGIAARREA</sequence>
<feature type="active site" description="Proton acceptor" evidence="2">
    <location>
        <position position="83"/>
    </location>
</feature>
<feature type="binding site" evidence="2">
    <location>
        <begin position="209"/>
        <end position="211"/>
    </location>
    <ligand>
        <name>substrate</name>
    </ligand>
</feature>
<dbReference type="EC" id="2.5.1.-" evidence="2"/>
<dbReference type="FunFam" id="3.40.1180.10:FF:000001">
    <property type="entry name" value="(2E,6E)-farnesyl-diphosphate-specific ditrans,polycis-undecaprenyl-diphosphate synthase"/>
    <property type="match status" value="1"/>
</dbReference>
<keyword evidence="2" id="KW-0460">Magnesium</keyword>
<dbReference type="Gene3D" id="3.40.1180.10">
    <property type="entry name" value="Decaprenyl diphosphate synthase-like"/>
    <property type="match status" value="1"/>
</dbReference>
<feature type="binding site" evidence="2">
    <location>
        <begin position="36"/>
        <end position="39"/>
    </location>
    <ligand>
        <name>substrate</name>
    </ligand>
</feature>
<feature type="binding site" evidence="2">
    <location>
        <position position="86"/>
    </location>
    <ligand>
        <name>substrate</name>
    </ligand>
</feature>
<gene>
    <name evidence="3" type="ORF">GGR25_000055</name>
</gene>
<dbReference type="AlphaFoldDB" id="A0A840AKM5"/>
<comment type="function">
    <text evidence="2">Catalyzes the condensation of isopentenyl diphosphate (IPP) with allylic pyrophosphates generating different type of terpenoids.</text>
</comment>
<dbReference type="NCBIfam" id="NF011408">
    <property type="entry name" value="PRK14834.1"/>
    <property type="match status" value="1"/>
</dbReference>
<proteinExistence type="inferred from homology"/>
<dbReference type="Pfam" id="PF01255">
    <property type="entry name" value="Prenyltransf"/>
    <property type="match status" value="1"/>
</dbReference>
<feature type="binding site" evidence="2">
    <location>
        <position position="222"/>
    </location>
    <ligand>
        <name>Mg(2+)</name>
        <dbReference type="ChEBI" id="CHEBI:18420"/>
    </ligand>
</feature>
<dbReference type="NCBIfam" id="NF011405">
    <property type="entry name" value="PRK14830.1"/>
    <property type="match status" value="1"/>
</dbReference>
<dbReference type="PANTHER" id="PTHR10291">
    <property type="entry name" value="DEHYDRODOLICHYL DIPHOSPHATE SYNTHASE FAMILY MEMBER"/>
    <property type="match status" value="1"/>
</dbReference>
<dbReference type="NCBIfam" id="TIGR00055">
    <property type="entry name" value="uppS"/>
    <property type="match status" value="1"/>
</dbReference>
<feature type="binding site" evidence="2">
    <location>
        <position position="52"/>
    </location>
    <ligand>
        <name>substrate</name>
    </ligand>
</feature>
<dbReference type="EMBL" id="JACIDS010000001">
    <property type="protein sequence ID" value="MBB3929036.1"/>
    <property type="molecule type" value="Genomic_DNA"/>
</dbReference>
<evidence type="ECO:0000313" key="3">
    <source>
        <dbReference type="EMBL" id="MBB3929036.1"/>
    </source>
</evidence>
<protein>
    <recommendedName>
        <fullName evidence="2">Isoprenyl transferase</fullName>
        <ecNumber evidence="2">2.5.1.-</ecNumber>
    </recommendedName>
</protein>
<accession>A0A840AKM5</accession>
<dbReference type="InterPro" id="IPR018520">
    <property type="entry name" value="UPP_synth-like_CS"/>
</dbReference>
<dbReference type="GO" id="GO:0008834">
    <property type="term" value="F:ditrans,polycis-undecaprenyl-diphosphate synthase [(2E,6E)-farnesyl-diphosphate specific] activity"/>
    <property type="evidence" value="ECO:0007669"/>
    <property type="project" value="TreeGrafter"/>
</dbReference>
<comment type="caution">
    <text evidence="3">The sequence shown here is derived from an EMBL/GenBank/DDBJ whole genome shotgun (WGS) entry which is preliminary data.</text>
</comment>
<feature type="binding site" evidence="2">
    <location>
        <position position="40"/>
    </location>
    <ligand>
        <name>substrate</name>
    </ligand>
</feature>
<dbReference type="HAMAP" id="MF_01139">
    <property type="entry name" value="ISPT"/>
    <property type="match status" value="1"/>
</dbReference>
<feature type="binding site" evidence="2">
    <location>
        <position position="203"/>
    </location>
    <ligand>
        <name>substrate</name>
    </ligand>
</feature>
<dbReference type="InterPro" id="IPR001441">
    <property type="entry name" value="UPP_synth-like"/>
</dbReference>
<comment type="subunit">
    <text evidence="2">Homodimer.</text>
</comment>
<dbReference type="GO" id="GO:0000287">
    <property type="term" value="F:magnesium ion binding"/>
    <property type="evidence" value="ECO:0007669"/>
    <property type="project" value="UniProtKB-UniRule"/>
</dbReference>
<feature type="active site" evidence="2">
    <location>
        <position position="35"/>
    </location>
</feature>